<keyword evidence="1" id="KW-1185">Reference proteome</keyword>
<sequence>MWSSPLLLSLTSVFGLLGLALITLALTTDYWTDYQVNRKEIRSTIRSQKDLGDRLEADFQRNTLYFSRNYGLFLICFPDTVPSGSRLKLISSSLVISDTSMQISNTYSTADAVGIGGDRHLMLLNWRRRYLLNEWSWNYFDFNITCYFNKLFRFMIRTAAVADREVRMHVEVEEVLKKWLLKTSSNALDNNTILHNLQFDELLEPLYFKA</sequence>
<dbReference type="PANTHER" id="PTHR21215:SF0">
    <property type="entry name" value="LD36024P"/>
    <property type="match status" value="1"/>
</dbReference>
<evidence type="ECO:0000313" key="1">
    <source>
        <dbReference type="Proteomes" id="UP000046393"/>
    </source>
</evidence>
<name>A0A0N5AH82_9BILA</name>
<protein>
    <submittedName>
        <fullName evidence="2">Protein THEM6-like</fullName>
    </submittedName>
</protein>
<dbReference type="Gene3D" id="1.20.140.150">
    <property type="match status" value="1"/>
</dbReference>
<reference evidence="2" key="1">
    <citation type="submission" date="2017-02" db="UniProtKB">
        <authorList>
            <consortium name="WormBaseParasite"/>
        </authorList>
    </citation>
    <scope>IDENTIFICATION</scope>
</reference>
<dbReference type="AlphaFoldDB" id="A0A0N5AH82"/>
<dbReference type="WBParaSite" id="SMUV_0000372601-mRNA-1">
    <property type="protein sequence ID" value="SMUV_0000372601-mRNA-1"/>
    <property type="gene ID" value="SMUV_0000372601"/>
</dbReference>
<proteinExistence type="predicted"/>
<accession>A0A0N5AH82</accession>
<dbReference type="PANTHER" id="PTHR21215">
    <property type="entry name" value="LD36024P"/>
    <property type="match status" value="1"/>
</dbReference>
<evidence type="ECO:0000313" key="2">
    <source>
        <dbReference type="WBParaSite" id="SMUV_0000372601-mRNA-1"/>
    </source>
</evidence>
<organism evidence="1 2">
    <name type="scientific">Syphacia muris</name>
    <dbReference type="NCBI Taxonomy" id="451379"/>
    <lineage>
        <taxon>Eukaryota</taxon>
        <taxon>Metazoa</taxon>
        <taxon>Ecdysozoa</taxon>
        <taxon>Nematoda</taxon>
        <taxon>Chromadorea</taxon>
        <taxon>Rhabditida</taxon>
        <taxon>Spirurina</taxon>
        <taxon>Oxyuridomorpha</taxon>
        <taxon>Oxyuroidea</taxon>
        <taxon>Oxyuridae</taxon>
        <taxon>Syphacia</taxon>
    </lineage>
</organism>
<dbReference type="Proteomes" id="UP000046393">
    <property type="component" value="Unplaced"/>
</dbReference>